<evidence type="ECO:0000256" key="1">
    <source>
        <dbReference type="ARBA" id="ARBA00010122"/>
    </source>
</evidence>
<dbReference type="RefSeq" id="WP_228546926.1">
    <property type="nucleotide sequence ID" value="NZ_JAAEJV010000001.1"/>
</dbReference>
<dbReference type="SUPFAM" id="SSF53633">
    <property type="entry name" value="Carbamate kinase-like"/>
    <property type="match status" value="1"/>
</dbReference>
<dbReference type="EMBL" id="JAAEJV010000001">
    <property type="protein sequence ID" value="MBF5058526.1"/>
    <property type="molecule type" value="Genomic_DNA"/>
</dbReference>
<dbReference type="Pfam" id="PF00696">
    <property type="entry name" value="AA_kinase"/>
    <property type="match status" value="1"/>
</dbReference>
<dbReference type="PANTHER" id="PTHR21499">
    <property type="entry name" value="ASPARTATE KINASE"/>
    <property type="match status" value="1"/>
</dbReference>
<keyword evidence="3" id="KW-0808">Transferase</keyword>
<evidence type="ECO:0000256" key="3">
    <source>
        <dbReference type="ARBA" id="ARBA00022679"/>
    </source>
</evidence>
<evidence type="ECO:0000256" key="6">
    <source>
        <dbReference type="ARBA" id="ARBA00022840"/>
    </source>
</evidence>
<comment type="similarity">
    <text evidence="1">Belongs to the aspartokinase family.</text>
</comment>
<comment type="caution">
    <text evidence="9">The sequence shown here is derived from an EMBL/GenBank/DDBJ whole genome shotgun (WGS) entry which is preliminary data.</text>
</comment>
<dbReference type="Gene3D" id="3.40.1160.10">
    <property type="entry name" value="Acetylglutamate kinase-like"/>
    <property type="match status" value="1"/>
</dbReference>
<keyword evidence="6" id="KW-0067">ATP-binding</keyword>
<gene>
    <name evidence="9" type="ORF">NEPTK9_000022</name>
</gene>
<dbReference type="Proteomes" id="UP001194714">
    <property type="component" value="Unassembled WGS sequence"/>
</dbReference>
<name>A0ABS0AWM8_9BACT</name>
<evidence type="ECO:0000313" key="9">
    <source>
        <dbReference type="EMBL" id="MBF5058526.1"/>
    </source>
</evidence>
<keyword evidence="4" id="KW-0547">Nucleotide-binding</keyword>
<dbReference type="InterPro" id="IPR001048">
    <property type="entry name" value="Asp/Glu/Uridylate_kinase"/>
</dbReference>
<evidence type="ECO:0000256" key="5">
    <source>
        <dbReference type="ARBA" id="ARBA00022777"/>
    </source>
</evidence>
<evidence type="ECO:0000256" key="2">
    <source>
        <dbReference type="ARBA" id="ARBA00013059"/>
    </source>
</evidence>
<dbReference type="PANTHER" id="PTHR21499:SF3">
    <property type="entry name" value="ASPARTOKINASE"/>
    <property type="match status" value="1"/>
</dbReference>
<keyword evidence="5" id="KW-0418">Kinase</keyword>
<reference evidence="9 10" key="1">
    <citation type="submission" date="2020-01" db="EMBL/GenBank/DDBJ databases">
        <title>Draft genome sequence of Cand. Neptunochlamydia vexilliferae K9.</title>
        <authorList>
            <person name="Schulz F."/>
            <person name="Koestlbacher S."/>
            <person name="Wascher F."/>
            <person name="Pizzetti I."/>
            <person name="Horn M."/>
        </authorList>
    </citation>
    <scope>NUCLEOTIDE SEQUENCE [LARGE SCALE GENOMIC DNA]</scope>
    <source>
        <strain evidence="9 10">K9</strain>
    </source>
</reference>
<proteinExistence type="inferred from homology"/>
<accession>A0ABS0AWM8</accession>
<protein>
    <recommendedName>
        <fullName evidence="2">aspartate kinase</fullName>
        <ecNumber evidence="2">2.7.2.4</ecNumber>
    </recommendedName>
</protein>
<evidence type="ECO:0000259" key="8">
    <source>
        <dbReference type="Pfam" id="PF00696"/>
    </source>
</evidence>
<sequence length="246" mass="26395">MKTIVMKFGGAALETPAHFGEVCAVIDARRGEYERVVVVVSAMQGMTDELEGLARQVAKEPARREMDMLISVGERISMSLLAMALEERGISAVSLTGSQSGIITSGDHNAAEIVAVRPTRIEKHLDEGKVVIVAGFQGVSEDKEITTLGRGGSDTSAVALGAALAAEKVEFFKDVLGVYSDDPKKNGGATLLEAISYEEALQFSEFVIHPASILLASKKGLPLHVMSFRKDQWRHYPGTSIGNKVH</sequence>
<comment type="catalytic activity">
    <reaction evidence="7">
        <text>L-aspartate + ATP = 4-phospho-L-aspartate + ADP</text>
        <dbReference type="Rhea" id="RHEA:23776"/>
        <dbReference type="ChEBI" id="CHEBI:29991"/>
        <dbReference type="ChEBI" id="CHEBI:30616"/>
        <dbReference type="ChEBI" id="CHEBI:57535"/>
        <dbReference type="ChEBI" id="CHEBI:456216"/>
        <dbReference type="EC" id="2.7.2.4"/>
    </reaction>
</comment>
<dbReference type="InterPro" id="IPR036393">
    <property type="entry name" value="AceGlu_kinase-like_sf"/>
</dbReference>
<dbReference type="EC" id="2.7.2.4" evidence="2"/>
<evidence type="ECO:0000256" key="4">
    <source>
        <dbReference type="ARBA" id="ARBA00022741"/>
    </source>
</evidence>
<evidence type="ECO:0000313" key="10">
    <source>
        <dbReference type="Proteomes" id="UP001194714"/>
    </source>
</evidence>
<keyword evidence="10" id="KW-1185">Reference proteome</keyword>
<organism evidence="9 10">
    <name type="scientific">Candidatus Neptunichlamydia vexilliferae</name>
    <dbReference type="NCBI Taxonomy" id="1651774"/>
    <lineage>
        <taxon>Bacteria</taxon>
        <taxon>Pseudomonadati</taxon>
        <taxon>Chlamydiota</taxon>
        <taxon>Chlamydiia</taxon>
        <taxon>Parachlamydiales</taxon>
        <taxon>Simkaniaceae</taxon>
        <taxon>Candidatus Neptunichlamydia</taxon>
    </lineage>
</organism>
<feature type="domain" description="Aspartate/glutamate/uridylate kinase" evidence="8">
    <location>
        <begin position="2"/>
        <end position="227"/>
    </location>
</feature>
<evidence type="ECO:0000256" key="7">
    <source>
        <dbReference type="ARBA" id="ARBA00047872"/>
    </source>
</evidence>